<feature type="region of interest" description="Disordered" evidence="8">
    <location>
        <begin position="1"/>
        <end position="22"/>
    </location>
</feature>
<evidence type="ECO:0000256" key="6">
    <source>
        <dbReference type="PROSITE-ProRule" id="PRU00268"/>
    </source>
</evidence>
<keyword evidence="3 6" id="KW-0687">Ribonucleoprotein</keyword>
<dbReference type="GO" id="GO:0005840">
    <property type="term" value="C:ribosome"/>
    <property type="evidence" value="ECO:0007669"/>
    <property type="project" value="UniProtKB-KW"/>
</dbReference>
<proteinExistence type="inferred from homology"/>
<name>A0A1G2BT34_9BACT</name>
<protein>
    <recommendedName>
        <fullName evidence="4">Small ribosomal subunit protein uS5</fullName>
    </recommendedName>
    <alternativeName>
        <fullName evidence="5">30S ribosomal protein S5</fullName>
    </alternativeName>
</protein>
<dbReference type="FunFam" id="3.30.230.10:FF:000002">
    <property type="entry name" value="30S ribosomal protein S5"/>
    <property type="match status" value="1"/>
</dbReference>
<dbReference type="PROSITE" id="PS50881">
    <property type="entry name" value="S5_DSRBD"/>
    <property type="match status" value="1"/>
</dbReference>
<dbReference type="SUPFAM" id="SSF54768">
    <property type="entry name" value="dsRNA-binding domain-like"/>
    <property type="match status" value="1"/>
</dbReference>
<evidence type="ECO:0000256" key="8">
    <source>
        <dbReference type="SAM" id="MobiDB-lite"/>
    </source>
</evidence>
<sequence>MANQRQSRQRRGRPGDEHDEFGQATIDLARVTRVMAGGKRMRFRACIAIGDKKGRIGLGVAKGADVALAITKATNDAKKNLTKIHITAEGSVPHQARIKWHSSKLLIKPAPVGTGIIAGSVLRQIFDLAGIRNVVGKVFGAPNKINNARALIKVLSEMKPPRERRSIKSGKEKTEPEADKTPNTK</sequence>
<dbReference type="InterPro" id="IPR014721">
    <property type="entry name" value="Ribsml_uS5_D2-typ_fold_subgr"/>
</dbReference>
<evidence type="ECO:0000256" key="2">
    <source>
        <dbReference type="ARBA" id="ARBA00022980"/>
    </source>
</evidence>
<evidence type="ECO:0000256" key="1">
    <source>
        <dbReference type="ARBA" id="ARBA00008945"/>
    </source>
</evidence>
<dbReference type="Gene3D" id="3.30.230.10">
    <property type="match status" value="1"/>
</dbReference>
<dbReference type="PANTHER" id="PTHR48277">
    <property type="entry name" value="MITOCHONDRIAL RIBOSOMAL PROTEIN S5"/>
    <property type="match status" value="1"/>
</dbReference>
<accession>A0A1G2BT34</accession>
<dbReference type="InterPro" id="IPR000851">
    <property type="entry name" value="Ribosomal_uS5"/>
</dbReference>
<comment type="caution">
    <text evidence="10">The sequence shown here is derived from an EMBL/GenBank/DDBJ whole genome shotgun (WGS) entry which is preliminary data.</text>
</comment>
<dbReference type="SUPFAM" id="SSF54211">
    <property type="entry name" value="Ribosomal protein S5 domain 2-like"/>
    <property type="match status" value="1"/>
</dbReference>
<reference evidence="10 11" key="1">
    <citation type="journal article" date="2016" name="Nat. Commun.">
        <title>Thousands of microbial genomes shed light on interconnected biogeochemical processes in an aquifer system.</title>
        <authorList>
            <person name="Anantharaman K."/>
            <person name="Brown C.T."/>
            <person name="Hug L.A."/>
            <person name="Sharon I."/>
            <person name="Castelle C.J."/>
            <person name="Probst A.J."/>
            <person name="Thomas B.C."/>
            <person name="Singh A."/>
            <person name="Wilkins M.J."/>
            <person name="Karaoz U."/>
            <person name="Brodie E.L."/>
            <person name="Williams K.H."/>
            <person name="Hubbard S.S."/>
            <person name="Banfield J.F."/>
        </authorList>
    </citation>
    <scope>NUCLEOTIDE SEQUENCE [LARGE SCALE GENOMIC DNA]</scope>
</reference>
<evidence type="ECO:0000259" key="9">
    <source>
        <dbReference type="PROSITE" id="PS50881"/>
    </source>
</evidence>
<dbReference type="InterPro" id="IPR020568">
    <property type="entry name" value="Ribosomal_Su5_D2-typ_SF"/>
</dbReference>
<evidence type="ECO:0000256" key="5">
    <source>
        <dbReference type="ARBA" id="ARBA00035519"/>
    </source>
</evidence>
<dbReference type="GO" id="GO:0003735">
    <property type="term" value="F:structural constituent of ribosome"/>
    <property type="evidence" value="ECO:0007669"/>
    <property type="project" value="UniProtKB-UniRule"/>
</dbReference>
<dbReference type="GO" id="GO:0003723">
    <property type="term" value="F:RNA binding"/>
    <property type="evidence" value="ECO:0007669"/>
    <property type="project" value="InterPro"/>
</dbReference>
<dbReference type="Pfam" id="PF00333">
    <property type="entry name" value="Ribosomal_S5"/>
    <property type="match status" value="1"/>
</dbReference>
<dbReference type="STRING" id="1798553.A3H70_04390"/>
<evidence type="ECO:0000313" key="11">
    <source>
        <dbReference type="Proteomes" id="UP000178109"/>
    </source>
</evidence>
<evidence type="ECO:0000256" key="7">
    <source>
        <dbReference type="RuleBase" id="RU003823"/>
    </source>
</evidence>
<dbReference type="InterPro" id="IPR018192">
    <property type="entry name" value="Ribosomal_uS5_N_CS"/>
</dbReference>
<comment type="similarity">
    <text evidence="1 7">Belongs to the universal ribosomal protein uS5 family.</text>
</comment>
<feature type="region of interest" description="Disordered" evidence="8">
    <location>
        <begin position="157"/>
        <end position="185"/>
    </location>
</feature>
<evidence type="ECO:0000256" key="3">
    <source>
        <dbReference type="ARBA" id="ARBA00023274"/>
    </source>
</evidence>
<dbReference type="Gene3D" id="3.30.160.20">
    <property type="match status" value="1"/>
</dbReference>
<keyword evidence="2 6" id="KW-0689">Ribosomal protein</keyword>
<dbReference type="GO" id="GO:1990904">
    <property type="term" value="C:ribonucleoprotein complex"/>
    <property type="evidence" value="ECO:0007669"/>
    <property type="project" value="UniProtKB-UniRule"/>
</dbReference>
<dbReference type="PANTHER" id="PTHR48277:SF1">
    <property type="entry name" value="MITOCHONDRIAL RIBOSOMAL PROTEIN S5"/>
    <property type="match status" value="1"/>
</dbReference>
<feature type="compositionally biased region" description="Basic and acidic residues" evidence="8">
    <location>
        <begin position="159"/>
        <end position="185"/>
    </location>
</feature>
<dbReference type="Proteomes" id="UP000178109">
    <property type="component" value="Unassembled WGS sequence"/>
</dbReference>
<dbReference type="AlphaFoldDB" id="A0A1G2BT34"/>
<evidence type="ECO:0000313" key="10">
    <source>
        <dbReference type="EMBL" id="OGY92056.1"/>
    </source>
</evidence>
<feature type="domain" description="S5 DRBM" evidence="9">
    <location>
        <begin position="21"/>
        <end position="84"/>
    </location>
</feature>
<organism evidence="10 11">
    <name type="scientific">Candidatus Komeilibacteria bacterium RIFCSPLOWO2_02_FULL_48_11</name>
    <dbReference type="NCBI Taxonomy" id="1798553"/>
    <lineage>
        <taxon>Bacteria</taxon>
        <taxon>Candidatus Komeiliibacteriota</taxon>
    </lineage>
</organism>
<gene>
    <name evidence="10" type="ORF">A3H70_04390</name>
</gene>
<dbReference type="GO" id="GO:0005737">
    <property type="term" value="C:cytoplasm"/>
    <property type="evidence" value="ECO:0007669"/>
    <property type="project" value="UniProtKB-ARBA"/>
</dbReference>
<dbReference type="PROSITE" id="PS00585">
    <property type="entry name" value="RIBOSOMAL_S5"/>
    <property type="match status" value="1"/>
</dbReference>
<dbReference type="InterPro" id="IPR013810">
    <property type="entry name" value="Ribosomal_uS5_N"/>
</dbReference>
<dbReference type="Pfam" id="PF03719">
    <property type="entry name" value="Ribosomal_S5_C"/>
    <property type="match status" value="1"/>
</dbReference>
<dbReference type="GO" id="GO:0006412">
    <property type="term" value="P:translation"/>
    <property type="evidence" value="ECO:0007669"/>
    <property type="project" value="InterPro"/>
</dbReference>
<dbReference type="EMBL" id="MHKO01000030">
    <property type="protein sequence ID" value="OGY92056.1"/>
    <property type="molecule type" value="Genomic_DNA"/>
</dbReference>
<dbReference type="InterPro" id="IPR005324">
    <property type="entry name" value="Ribosomal_uS5_C"/>
</dbReference>
<evidence type="ECO:0000256" key="4">
    <source>
        <dbReference type="ARBA" id="ARBA00035255"/>
    </source>
</evidence>